<dbReference type="EMBL" id="BORC01000001">
    <property type="protein sequence ID" value="GIN60639.1"/>
    <property type="molecule type" value="Genomic_DNA"/>
</dbReference>
<evidence type="ECO:0000313" key="2">
    <source>
        <dbReference type="Proteomes" id="UP000682111"/>
    </source>
</evidence>
<protein>
    <recommendedName>
        <fullName evidence="3">YolD-like protein</fullName>
    </recommendedName>
</protein>
<reference evidence="1" key="1">
    <citation type="submission" date="2021-03" db="EMBL/GenBank/DDBJ databases">
        <title>Antimicrobial resistance genes in bacteria isolated from Japanese honey, and their potential for conferring macrolide and lincosamide resistance in the American foulbrood pathogen Paenibacillus larvae.</title>
        <authorList>
            <person name="Okamoto M."/>
            <person name="Kumagai M."/>
            <person name="Kanamori H."/>
            <person name="Takamatsu D."/>
        </authorList>
    </citation>
    <scope>NUCLEOTIDE SEQUENCE</scope>
    <source>
        <strain evidence="1">J27TS8</strain>
    </source>
</reference>
<organism evidence="1 2">
    <name type="scientific">Robertmurraya siralis</name>
    <dbReference type="NCBI Taxonomy" id="77777"/>
    <lineage>
        <taxon>Bacteria</taxon>
        <taxon>Bacillati</taxon>
        <taxon>Bacillota</taxon>
        <taxon>Bacilli</taxon>
        <taxon>Bacillales</taxon>
        <taxon>Bacillaceae</taxon>
        <taxon>Robertmurraya</taxon>
    </lineage>
</organism>
<keyword evidence="2" id="KW-1185">Reference proteome</keyword>
<dbReference type="RefSeq" id="WP_095306656.1">
    <property type="nucleotide sequence ID" value="NZ_BORC01000001.1"/>
</dbReference>
<dbReference type="InterPro" id="IPR014962">
    <property type="entry name" value="YolD"/>
</dbReference>
<dbReference type="Pfam" id="PF08863">
    <property type="entry name" value="YolD"/>
    <property type="match status" value="1"/>
</dbReference>
<dbReference type="Proteomes" id="UP000682111">
    <property type="component" value="Unassembled WGS sequence"/>
</dbReference>
<dbReference type="OrthoDB" id="2376882at2"/>
<dbReference type="PANTHER" id="PTHR40051">
    <property type="entry name" value="IG HYPOTHETICAL 15966"/>
    <property type="match status" value="1"/>
</dbReference>
<dbReference type="AlphaFoldDB" id="A0A919WF41"/>
<evidence type="ECO:0008006" key="3">
    <source>
        <dbReference type="Google" id="ProtNLM"/>
    </source>
</evidence>
<dbReference type="PANTHER" id="PTHR40051:SF1">
    <property type="entry name" value="YOLD-LIKE FAMILY PROTEIN"/>
    <property type="match status" value="1"/>
</dbReference>
<gene>
    <name evidence="1" type="ORF">J27TS8_06320</name>
</gene>
<accession>A0A919WF41</accession>
<name>A0A919WF41_9BACI</name>
<comment type="caution">
    <text evidence="1">The sequence shown here is derived from an EMBL/GenBank/DDBJ whole genome shotgun (WGS) entry which is preliminary data.</text>
</comment>
<evidence type="ECO:0000313" key="1">
    <source>
        <dbReference type="EMBL" id="GIN60639.1"/>
    </source>
</evidence>
<proteinExistence type="predicted"/>
<sequence length="114" mass="13549">MKINKLSKGHNLRWESSRMMLPEHKEQLLEEKRKQQEFIPPLLDHDQLEEINREILKSIEQMRAVTITYAEKYEPAQFWGWIQKIDPIEGSLKIVNDDDTLSLSFTKILQVEIS</sequence>